<protein>
    <recommendedName>
        <fullName evidence="4">DUF5703 domain-containing protein</fullName>
    </recommendedName>
</protein>
<reference evidence="2 3" key="1">
    <citation type="journal article" date="2017" name="Int. J. Syst. Evol. Microbiol.">
        <title>Arachidicoccus ginsenosidivorans sp. nov., with ginsenoside-converting activity isolated from ginseng cultivating soil.</title>
        <authorList>
            <person name="Siddiqi M.Z."/>
            <person name="Aslam Z."/>
            <person name="Im W.T."/>
        </authorList>
    </citation>
    <scope>NUCLEOTIDE SEQUENCE [LARGE SCALE GENOMIC DNA]</scope>
    <source>
        <strain evidence="2 3">Gsoil 809</strain>
    </source>
</reference>
<evidence type="ECO:0008006" key="4">
    <source>
        <dbReference type="Google" id="ProtNLM"/>
    </source>
</evidence>
<keyword evidence="3" id="KW-1185">Reference proteome</keyword>
<accession>A0A5B8VIP4</accession>
<dbReference type="Proteomes" id="UP000321291">
    <property type="component" value="Chromosome"/>
</dbReference>
<feature type="chain" id="PRO_5022842916" description="DUF5703 domain-containing protein" evidence="1">
    <location>
        <begin position="21"/>
        <end position="502"/>
    </location>
</feature>
<proteinExistence type="predicted"/>
<dbReference type="KEGG" id="agi:FSB73_03690"/>
<dbReference type="AlphaFoldDB" id="A0A5B8VIP4"/>
<dbReference type="Gene3D" id="1.50.10.10">
    <property type="match status" value="1"/>
</dbReference>
<dbReference type="GO" id="GO:0005975">
    <property type="term" value="P:carbohydrate metabolic process"/>
    <property type="evidence" value="ECO:0007669"/>
    <property type="project" value="InterPro"/>
</dbReference>
<dbReference type="EMBL" id="CP042434">
    <property type="protein sequence ID" value="QEC70911.1"/>
    <property type="molecule type" value="Genomic_DNA"/>
</dbReference>
<keyword evidence="1" id="KW-0732">Signal</keyword>
<dbReference type="InterPro" id="IPR008928">
    <property type="entry name" value="6-hairpin_glycosidase_sf"/>
</dbReference>
<evidence type="ECO:0000313" key="3">
    <source>
        <dbReference type="Proteomes" id="UP000321291"/>
    </source>
</evidence>
<dbReference type="InterPro" id="IPR012341">
    <property type="entry name" value="6hp_glycosidase-like_sf"/>
</dbReference>
<sequence length="502" mass="57146">MLYLPSVLLAVTICCYAVQAQVVKQLPVQSMTNQVNWQTFMRSSDLIYDTLTSKWTAGLFTGNGLLGNTIYMKDANTLRIDIGRTDVRDHRRDTVLGPLFSKARLPIGYFILKPQGKPLKIKARLDIWDAVAKGEMRTEKGQIYWRSWTQANQNIIIFQVATSAGENKISWTFHPAVAQSPRLAFHPELKSKYKANPGPVTHFQKDDPYCVQPLSAGGGYTTAWKEVQTKSVEEARWLTDLQTTAPFFALKEPRQNKQPLTIRTYYISIGNDQKDWSNSIREAKANIQTAMKTDITGLRSKHSFWWHHYYTKSFISIPDPVLNSFYWIQMYKLGAASRKNKPLIDLMGPWMASTPWPGNWWNLNTELTYSPLYTANHLGISSVLMHTLSKNEANLSLNVPRQFQYNSAGLGRAGGPDMIAPLKLTGSDKDTSNPESDLELGDLTWNLYYGWLQYRYTMDTTVLSKLYPILRKISIITCTWPKKERTVIITCLIAILPNIPKA</sequence>
<feature type="signal peptide" evidence="1">
    <location>
        <begin position="1"/>
        <end position="20"/>
    </location>
</feature>
<dbReference type="SUPFAM" id="SSF48208">
    <property type="entry name" value="Six-hairpin glycosidases"/>
    <property type="match status" value="1"/>
</dbReference>
<organism evidence="2 3">
    <name type="scientific">Arachidicoccus ginsenosidivorans</name>
    <dbReference type="NCBI Taxonomy" id="496057"/>
    <lineage>
        <taxon>Bacteria</taxon>
        <taxon>Pseudomonadati</taxon>
        <taxon>Bacteroidota</taxon>
        <taxon>Chitinophagia</taxon>
        <taxon>Chitinophagales</taxon>
        <taxon>Chitinophagaceae</taxon>
        <taxon>Arachidicoccus</taxon>
    </lineage>
</organism>
<dbReference type="RefSeq" id="WP_146780171.1">
    <property type="nucleotide sequence ID" value="NZ_CP042434.1"/>
</dbReference>
<name>A0A5B8VIP4_9BACT</name>
<evidence type="ECO:0000313" key="2">
    <source>
        <dbReference type="EMBL" id="QEC70911.1"/>
    </source>
</evidence>
<gene>
    <name evidence="2" type="ORF">FSB73_03690</name>
</gene>
<dbReference type="OrthoDB" id="9768507at2"/>
<evidence type="ECO:0000256" key="1">
    <source>
        <dbReference type="SAM" id="SignalP"/>
    </source>
</evidence>